<dbReference type="Proteomes" id="UP001201980">
    <property type="component" value="Unassembled WGS sequence"/>
</dbReference>
<dbReference type="Pfam" id="PF07859">
    <property type="entry name" value="Abhydrolase_3"/>
    <property type="match status" value="2"/>
</dbReference>
<feature type="compositionally biased region" description="Basic and acidic residues" evidence="1">
    <location>
        <begin position="634"/>
        <end position="659"/>
    </location>
</feature>
<dbReference type="GO" id="GO:0005829">
    <property type="term" value="C:cytosol"/>
    <property type="evidence" value="ECO:0007669"/>
    <property type="project" value="TreeGrafter"/>
</dbReference>
<feature type="domain" description="Alpha/beta hydrolase fold-3" evidence="2">
    <location>
        <begin position="468"/>
        <end position="554"/>
    </location>
</feature>
<comment type="caution">
    <text evidence="3">The sequence shown here is derived from an EMBL/GenBank/DDBJ whole genome shotgun (WGS) entry which is preliminary data.</text>
</comment>
<evidence type="ECO:0000259" key="2">
    <source>
        <dbReference type="Pfam" id="PF07859"/>
    </source>
</evidence>
<sequence>MIDHVLGRPSVKSRRLQVLAVLSFWSFYLFRGHKHGPPFIRLFSRFATKALTTWQTVLITLMYLYTARNFSSLIGIASPEPMSGMYTPSYYRATWVLTALDAGFWTAMKIKTKWLRDFASIIFTAFYLVAAEQADEKVRKVRGTVTVEHLRVSWNKGTTPYVAFFQNLVRPRFMKWPPREMRIKRPSSSDYSEDIHAWLYWDGTIEELKICNKIILDIPGGGFVAMNPRTNDDKLLCWAARTRIPVVSIDYKKAPEYPYPCALNECYDIYASIVRSKGKCIGLSGDVVPHVIVTGDSAGGNLAAAMTLMVIESGSTPSRRFTGQAYLPPPIGLILFYPALDMNIGNWMSDEQMALIQDRRDRVANRDIMRSKSAQYTELAGTPARESPDEVGGGTSRLSSPDSDGDASTALQLSQTTSPNPDLPLPEYSHATTSAAALAKTTDTSATATATGTTTTGASHRPAHLKTRLATSSMISYFNDRVLTPELMRAMIVLYIGPHNRPDFATDYLLSPILAPDTLLEQFPKTIFLTGECDPLVDDTVIFAGRLRRVKREAHRRKRYQSSRSLHLEALRTDGFSDDEFDVKDFVEVILLPGISHGFLQFPTVFPDAWGLFDRASQWMIDLFRDEEIRERDEERAMQRAGEKGAAERQQRESRERDGTASGTDDDGIFLTMGGSRAQKKAAARKAHSQATSFGSGTRENGQTTTEIEAGTGTGTGKEIAESWVIPDDQYAEKKKEAKQRKKSRVEHTANDLGRLRSSEDLLGRRMQGIAGGLTRLMENDDEYGE</sequence>
<feature type="region of interest" description="Disordered" evidence="1">
    <location>
        <begin position="731"/>
        <end position="750"/>
    </location>
</feature>
<keyword evidence="4" id="KW-1185">Reference proteome</keyword>
<accession>A0AAD5WT16</accession>
<evidence type="ECO:0000256" key="1">
    <source>
        <dbReference type="SAM" id="MobiDB-lite"/>
    </source>
</evidence>
<dbReference type="GO" id="GO:0004806">
    <property type="term" value="F:triacylglycerol lipase activity"/>
    <property type="evidence" value="ECO:0007669"/>
    <property type="project" value="TreeGrafter"/>
</dbReference>
<feature type="compositionally biased region" description="Polar residues" evidence="1">
    <location>
        <begin position="692"/>
        <end position="703"/>
    </location>
</feature>
<dbReference type="AlphaFoldDB" id="A0AAD5WT16"/>
<feature type="region of interest" description="Disordered" evidence="1">
    <location>
        <begin position="634"/>
        <end position="721"/>
    </location>
</feature>
<dbReference type="InterPro" id="IPR013094">
    <property type="entry name" value="AB_hydrolase_3"/>
</dbReference>
<feature type="region of interest" description="Disordered" evidence="1">
    <location>
        <begin position="374"/>
        <end position="462"/>
    </location>
</feature>
<feature type="domain" description="Alpha/beta hydrolase fold-3" evidence="2">
    <location>
        <begin position="220"/>
        <end position="376"/>
    </location>
</feature>
<proteinExistence type="predicted"/>
<dbReference type="GO" id="GO:0019433">
    <property type="term" value="P:triglyceride catabolic process"/>
    <property type="evidence" value="ECO:0007669"/>
    <property type="project" value="TreeGrafter"/>
</dbReference>
<name>A0AAD5WT16_9PEZI</name>
<reference evidence="3" key="1">
    <citation type="submission" date="2022-07" db="EMBL/GenBank/DDBJ databases">
        <title>Draft genome sequence of Zalerion maritima ATCC 34329, a (micro)plastics degrading marine fungus.</title>
        <authorList>
            <person name="Paco A."/>
            <person name="Goncalves M.F.M."/>
            <person name="Rocha-Santos T.A.P."/>
            <person name="Alves A."/>
        </authorList>
    </citation>
    <scope>NUCLEOTIDE SEQUENCE</scope>
    <source>
        <strain evidence="3">ATCC 34329</strain>
    </source>
</reference>
<evidence type="ECO:0000313" key="4">
    <source>
        <dbReference type="Proteomes" id="UP001201980"/>
    </source>
</evidence>
<feature type="compositionally biased region" description="Low complexity" evidence="1">
    <location>
        <begin position="431"/>
        <end position="459"/>
    </location>
</feature>
<organism evidence="3 4">
    <name type="scientific">Zalerion maritima</name>
    <dbReference type="NCBI Taxonomy" id="339359"/>
    <lineage>
        <taxon>Eukaryota</taxon>
        <taxon>Fungi</taxon>
        <taxon>Dikarya</taxon>
        <taxon>Ascomycota</taxon>
        <taxon>Pezizomycotina</taxon>
        <taxon>Sordariomycetes</taxon>
        <taxon>Lulworthiomycetidae</taxon>
        <taxon>Lulworthiales</taxon>
        <taxon>Lulworthiaceae</taxon>
        <taxon>Zalerion</taxon>
    </lineage>
</organism>
<dbReference type="Gene3D" id="3.40.50.1820">
    <property type="entry name" value="alpha/beta hydrolase"/>
    <property type="match status" value="2"/>
</dbReference>
<dbReference type="SUPFAM" id="SSF53474">
    <property type="entry name" value="alpha/beta-Hydrolases"/>
    <property type="match status" value="1"/>
</dbReference>
<gene>
    <name evidence="3" type="ORF">MKZ38_001616</name>
</gene>
<dbReference type="PANTHER" id="PTHR23025:SF3">
    <property type="entry name" value="HORMONE-SENSITIVE LIPASE"/>
    <property type="match status" value="1"/>
</dbReference>
<dbReference type="PANTHER" id="PTHR23025">
    <property type="entry name" value="TRIACYLGLYCEROL LIPASE"/>
    <property type="match status" value="1"/>
</dbReference>
<dbReference type="EMBL" id="JAKWBI020000145">
    <property type="protein sequence ID" value="KAJ2901596.1"/>
    <property type="molecule type" value="Genomic_DNA"/>
</dbReference>
<feature type="compositionally biased region" description="Basic residues" evidence="1">
    <location>
        <begin position="678"/>
        <end position="688"/>
    </location>
</feature>
<dbReference type="InterPro" id="IPR029058">
    <property type="entry name" value="AB_hydrolase_fold"/>
</dbReference>
<dbReference type="GO" id="GO:0004771">
    <property type="term" value="F:sterol ester esterase activity"/>
    <property type="evidence" value="ECO:0007669"/>
    <property type="project" value="TreeGrafter"/>
</dbReference>
<evidence type="ECO:0000313" key="3">
    <source>
        <dbReference type="EMBL" id="KAJ2901596.1"/>
    </source>
</evidence>
<protein>
    <submittedName>
        <fullName evidence="3">Alpha/beta-hydrolase</fullName>
    </submittedName>
</protein>
<feature type="compositionally biased region" description="Polar residues" evidence="1">
    <location>
        <begin position="409"/>
        <end position="420"/>
    </location>
</feature>